<feature type="chain" id="PRO_5045604039" evidence="2">
    <location>
        <begin position="28"/>
        <end position="163"/>
    </location>
</feature>
<keyword evidence="2" id="KW-0732">Signal</keyword>
<sequence length="163" mass="17483">MKLHIRRGRSYVALAIASSLFGCSSGADGHAPVEVIKLPPPPTEAPRPSASQASEAELEEVLRVDHSQTAYAIRISADNTLEEARGIARAVLRSRRLMPWIVHQNFGKGLYFVFVGGYSSQAAADVDRLAARAIVGQGAIVKAMGDECPNLAWNGLGYHDCTP</sequence>
<dbReference type="RefSeq" id="WP_272088667.1">
    <property type="nucleotide sequence ID" value="NZ_JAQNDL010000002.1"/>
</dbReference>
<proteinExistence type="predicted"/>
<dbReference type="EMBL" id="JAQNDL010000002">
    <property type="protein sequence ID" value="MDC0720176.1"/>
    <property type="molecule type" value="Genomic_DNA"/>
</dbReference>
<name>A0ABT5E2S4_9BACT</name>
<accession>A0ABT5E2S4</accession>
<evidence type="ECO:0000313" key="4">
    <source>
        <dbReference type="Proteomes" id="UP001221686"/>
    </source>
</evidence>
<organism evidence="3 4">
    <name type="scientific">Nannocystis bainbridge</name>
    <dbReference type="NCBI Taxonomy" id="2995303"/>
    <lineage>
        <taxon>Bacteria</taxon>
        <taxon>Pseudomonadati</taxon>
        <taxon>Myxococcota</taxon>
        <taxon>Polyangia</taxon>
        <taxon>Nannocystales</taxon>
        <taxon>Nannocystaceae</taxon>
        <taxon>Nannocystis</taxon>
    </lineage>
</organism>
<feature type="signal peptide" evidence="2">
    <location>
        <begin position="1"/>
        <end position="27"/>
    </location>
</feature>
<gene>
    <name evidence="3" type="ORF">POL25_24975</name>
</gene>
<feature type="region of interest" description="Disordered" evidence="1">
    <location>
        <begin position="33"/>
        <end position="55"/>
    </location>
</feature>
<dbReference type="PROSITE" id="PS51257">
    <property type="entry name" value="PROKAR_LIPOPROTEIN"/>
    <property type="match status" value="1"/>
</dbReference>
<evidence type="ECO:0000256" key="2">
    <source>
        <dbReference type="SAM" id="SignalP"/>
    </source>
</evidence>
<feature type="compositionally biased region" description="Low complexity" evidence="1">
    <location>
        <begin position="46"/>
        <end position="55"/>
    </location>
</feature>
<dbReference type="Proteomes" id="UP001221686">
    <property type="component" value="Unassembled WGS sequence"/>
</dbReference>
<evidence type="ECO:0000313" key="3">
    <source>
        <dbReference type="EMBL" id="MDC0720176.1"/>
    </source>
</evidence>
<keyword evidence="4" id="KW-1185">Reference proteome</keyword>
<comment type="caution">
    <text evidence="3">The sequence shown here is derived from an EMBL/GenBank/DDBJ whole genome shotgun (WGS) entry which is preliminary data.</text>
</comment>
<protein>
    <submittedName>
        <fullName evidence="3">SPOR domain-containing protein</fullName>
    </submittedName>
</protein>
<reference evidence="3 4" key="1">
    <citation type="submission" date="2022-11" db="EMBL/GenBank/DDBJ databases">
        <title>Minimal conservation of predation-associated metabolite biosynthetic gene clusters underscores biosynthetic potential of Myxococcota including descriptions for ten novel species: Archangium lansinium sp. nov., Myxococcus landrumus sp. nov., Nannocystis bai.</title>
        <authorList>
            <person name="Ahearne A."/>
            <person name="Stevens C."/>
            <person name="Dowd S."/>
        </authorList>
    </citation>
    <scope>NUCLEOTIDE SEQUENCE [LARGE SCALE GENOMIC DNA]</scope>
    <source>
        <strain evidence="3 4">BB15-2</strain>
    </source>
</reference>
<evidence type="ECO:0000256" key="1">
    <source>
        <dbReference type="SAM" id="MobiDB-lite"/>
    </source>
</evidence>